<name>A0A5R8QHE4_9FIRM</name>
<dbReference type="SUPFAM" id="SSF50104">
    <property type="entry name" value="Translation proteins SH3-like domain"/>
    <property type="match status" value="1"/>
</dbReference>
<keyword evidence="14" id="KW-1185">Reference proteome</keyword>
<dbReference type="InParanoid" id="A0A5R8QHE4"/>
<dbReference type="GO" id="GO:1990904">
    <property type="term" value="C:ribonucleoprotein complex"/>
    <property type="evidence" value="ECO:0007669"/>
    <property type="project" value="UniProtKB-KW"/>
</dbReference>
<dbReference type="GO" id="GO:0006412">
    <property type="term" value="P:translation"/>
    <property type="evidence" value="ECO:0007669"/>
    <property type="project" value="UniProtKB-UniRule"/>
</dbReference>
<dbReference type="InterPro" id="IPR008991">
    <property type="entry name" value="Translation_prot_SH3-like_sf"/>
</dbReference>
<dbReference type="HAMAP" id="MF_01326_B">
    <property type="entry name" value="Ribosomal_uL24_B"/>
    <property type="match status" value="1"/>
</dbReference>
<dbReference type="FunFam" id="2.30.30.30:FF:000004">
    <property type="entry name" value="50S ribosomal protein L24"/>
    <property type="match status" value="1"/>
</dbReference>
<sequence>MHVKKGDKVQVIAGKDKGRQGLILQVLPKQNKVVVEGINVVKKHQKASQQNEVGGIVEIEAPIHASNVQPLCPKTKKPTRVGYEVRNGKKVRIAKVSGEVLDK</sequence>
<dbReference type="EMBL" id="VBWP01000001">
    <property type="protein sequence ID" value="TLG77428.1"/>
    <property type="molecule type" value="Genomic_DNA"/>
</dbReference>
<dbReference type="InterPro" id="IPR014722">
    <property type="entry name" value="Rib_uL2_dom2"/>
</dbReference>
<evidence type="ECO:0000256" key="3">
    <source>
        <dbReference type="ARBA" id="ARBA00011838"/>
    </source>
</evidence>
<dbReference type="OrthoDB" id="9807419at2"/>
<dbReference type="RefSeq" id="WP_138190038.1">
    <property type="nucleotide sequence ID" value="NZ_VBWP01000001.1"/>
</dbReference>
<evidence type="ECO:0000256" key="4">
    <source>
        <dbReference type="ARBA" id="ARBA00022730"/>
    </source>
</evidence>
<dbReference type="PANTHER" id="PTHR12903">
    <property type="entry name" value="MITOCHONDRIAL RIBOSOMAL PROTEIN L24"/>
    <property type="match status" value="1"/>
</dbReference>
<evidence type="ECO:0000256" key="2">
    <source>
        <dbReference type="ARBA" id="ARBA00010618"/>
    </source>
</evidence>
<keyword evidence="5 10" id="KW-0694">RNA-binding</keyword>
<dbReference type="SMART" id="SM00739">
    <property type="entry name" value="KOW"/>
    <property type="match status" value="1"/>
</dbReference>
<dbReference type="Gene3D" id="2.30.30.30">
    <property type="match status" value="1"/>
</dbReference>
<evidence type="ECO:0000256" key="11">
    <source>
        <dbReference type="RuleBase" id="RU003477"/>
    </source>
</evidence>
<keyword evidence="6 10" id="KW-0689">Ribosomal protein</keyword>
<proteinExistence type="inferred from homology"/>
<comment type="function">
    <text evidence="9 10">One of the proteins that surrounds the polypeptide exit tunnel on the outside of the subunit.</text>
</comment>
<dbReference type="CDD" id="cd06089">
    <property type="entry name" value="KOW_RPL26"/>
    <property type="match status" value="1"/>
</dbReference>
<evidence type="ECO:0000256" key="10">
    <source>
        <dbReference type="HAMAP-Rule" id="MF_01326"/>
    </source>
</evidence>
<evidence type="ECO:0000256" key="7">
    <source>
        <dbReference type="ARBA" id="ARBA00023274"/>
    </source>
</evidence>
<comment type="function">
    <text evidence="1 10">One of two assembly initiator proteins, it binds directly to the 5'-end of the 23S rRNA, where it nucleates assembly of the 50S subunit.</text>
</comment>
<dbReference type="FunCoup" id="A0A5R8QHE4">
    <property type="interactions" value="365"/>
</dbReference>
<comment type="similarity">
    <text evidence="2 10 11">Belongs to the universal ribosomal protein uL24 family.</text>
</comment>
<evidence type="ECO:0000256" key="8">
    <source>
        <dbReference type="ARBA" id="ARBA00035206"/>
    </source>
</evidence>
<dbReference type="Pfam" id="PF17136">
    <property type="entry name" value="ribosomal_L24"/>
    <property type="match status" value="1"/>
</dbReference>
<dbReference type="GO" id="GO:0003735">
    <property type="term" value="F:structural constituent of ribosome"/>
    <property type="evidence" value="ECO:0007669"/>
    <property type="project" value="InterPro"/>
</dbReference>
<dbReference type="AlphaFoldDB" id="A0A5R8QHE4"/>
<evidence type="ECO:0000256" key="5">
    <source>
        <dbReference type="ARBA" id="ARBA00022884"/>
    </source>
</evidence>
<evidence type="ECO:0000313" key="14">
    <source>
        <dbReference type="Proteomes" id="UP000306912"/>
    </source>
</evidence>
<dbReference type="PROSITE" id="PS01108">
    <property type="entry name" value="RIBOSOMAL_L24"/>
    <property type="match status" value="1"/>
</dbReference>
<dbReference type="NCBIfam" id="TIGR01079">
    <property type="entry name" value="rplX_bact"/>
    <property type="match status" value="1"/>
</dbReference>
<dbReference type="GO" id="GO:0019843">
    <property type="term" value="F:rRNA binding"/>
    <property type="evidence" value="ECO:0007669"/>
    <property type="project" value="UniProtKB-UniRule"/>
</dbReference>
<organism evidence="13 14">
    <name type="scientific">Culicoidibacter larvae</name>
    <dbReference type="NCBI Taxonomy" id="2579976"/>
    <lineage>
        <taxon>Bacteria</taxon>
        <taxon>Bacillati</taxon>
        <taxon>Bacillota</taxon>
        <taxon>Culicoidibacteria</taxon>
        <taxon>Culicoidibacterales</taxon>
        <taxon>Culicoidibacteraceae</taxon>
        <taxon>Culicoidibacter</taxon>
    </lineage>
</organism>
<dbReference type="InterPro" id="IPR005825">
    <property type="entry name" value="Ribosomal_uL24_CS"/>
</dbReference>
<reference evidence="13 14" key="1">
    <citation type="submission" date="2019-05" db="EMBL/GenBank/DDBJ databases">
        <title>Culicoidintestinum kansasii gen. nov., sp. nov. from the gastrointestinal tract of the biting midge, Culicoides sonorensis.</title>
        <authorList>
            <person name="Neupane S."/>
            <person name="Ghosh A."/>
            <person name="Gunther S."/>
            <person name="Martin K."/>
            <person name="Zurek L."/>
        </authorList>
    </citation>
    <scope>NUCLEOTIDE SEQUENCE [LARGE SCALE GENOMIC DNA]</scope>
    <source>
        <strain evidence="13 14">CS-1</strain>
    </source>
</reference>
<dbReference type="Pfam" id="PF00467">
    <property type="entry name" value="KOW"/>
    <property type="match status" value="1"/>
</dbReference>
<evidence type="ECO:0000256" key="6">
    <source>
        <dbReference type="ARBA" id="ARBA00022980"/>
    </source>
</evidence>
<dbReference type="InterPro" id="IPR041988">
    <property type="entry name" value="Ribosomal_uL24_KOW"/>
</dbReference>
<dbReference type="Proteomes" id="UP000306912">
    <property type="component" value="Unassembled WGS sequence"/>
</dbReference>
<comment type="subunit">
    <text evidence="3 10">Part of the 50S ribosomal subunit.</text>
</comment>
<gene>
    <name evidence="10" type="primary">rplX</name>
    <name evidence="13" type="ORF">FEZ08_02065</name>
</gene>
<protein>
    <recommendedName>
        <fullName evidence="8 10">Large ribosomal subunit protein uL24</fullName>
    </recommendedName>
</protein>
<feature type="domain" description="KOW" evidence="12">
    <location>
        <begin position="2"/>
        <end position="29"/>
    </location>
</feature>
<keyword evidence="4 10" id="KW-0699">rRNA-binding</keyword>
<dbReference type="InterPro" id="IPR003256">
    <property type="entry name" value="Ribosomal_uL24"/>
</dbReference>
<evidence type="ECO:0000313" key="13">
    <source>
        <dbReference type="EMBL" id="TLG77428.1"/>
    </source>
</evidence>
<comment type="caution">
    <text evidence="13">The sequence shown here is derived from an EMBL/GenBank/DDBJ whole genome shotgun (WGS) entry which is preliminary data.</text>
</comment>
<accession>A0A5R8QHE4</accession>
<keyword evidence="7 10" id="KW-0687">Ribonucleoprotein</keyword>
<evidence type="ECO:0000259" key="12">
    <source>
        <dbReference type="SMART" id="SM00739"/>
    </source>
</evidence>
<dbReference type="InterPro" id="IPR057264">
    <property type="entry name" value="Ribosomal_uL24_C"/>
</dbReference>
<dbReference type="GO" id="GO:0005840">
    <property type="term" value="C:ribosome"/>
    <property type="evidence" value="ECO:0007669"/>
    <property type="project" value="UniProtKB-KW"/>
</dbReference>
<dbReference type="InterPro" id="IPR005824">
    <property type="entry name" value="KOW"/>
</dbReference>
<evidence type="ECO:0000256" key="9">
    <source>
        <dbReference type="ARBA" id="ARBA00058688"/>
    </source>
</evidence>
<evidence type="ECO:0000256" key="1">
    <source>
        <dbReference type="ARBA" id="ARBA00004072"/>
    </source>
</evidence>